<gene>
    <name evidence="2" type="ORF">GLOTRDRAFT_134536</name>
</gene>
<feature type="region of interest" description="Disordered" evidence="1">
    <location>
        <begin position="1"/>
        <end position="89"/>
    </location>
</feature>
<evidence type="ECO:0000313" key="2">
    <source>
        <dbReference type="EMBL" id="EPQ49851.1"/>
    </source>
</evidence>
<dbReference type="HOGENOM" id="CLU_1635578_0_0_1"/>
<dbReference type="AlphaFoldDB" id="S7PPQ0"/>
<reference evidence="2 3" key="1">
    <citation type="journal article" date="2012" name="Science">
        <title>The Paleozoic origin of enzymatic lignin decomposition reconstructed from 31 fungal genomes.</title>
        <authorList>
            <person name="Floudas D."/>
            <person name="Binder M."/>
            <person name="Riley R."/>
            <person name="Barry K."/>
            <person name="Blanchette R.A."/>
            <person name="Henrissat B."/>
            <person name="Martinez A.T."/>
            <person name="Otillar R."/>
            <person name="Spatafora J.W."/>
            <person name="Yadav J.S."/>
            <person name="Aerts A."/>
            <person name="Benoit I."/>
            <person name="Boyd A."/>
            <person name="Carlson A."/>
            <person name="Copeland A."/>
            <person name="Coutinho P.M."/>
            <person name="de Vries R.P."/>
            <person name="Ferreira P."/>
            <person name="Findley K."/>
            <person name="Foster B."/>
            <person name="Gaskell J."/>
            <person name="Glotzer D."/>
            <person name="Gorecki P."/>
            <person name="Heitman J."/>
            <person name="Hesse C."/>
            <person name="Hori C."/>
            <person name="Igarashi K."/>
            <person name="Jurgens J.A."/>
            <person name="Kallen N."/>
            <person name="Kersten P."/>
            <person name="Kohler A."/>
            <person name="Kuees U."/>
            <person name="Kumar T.K.A."/>
            <person name="Kuo A."/>
            <person name="LaButti K."/>
            <person name="Larrondo L.F."/>
            <person name="Lindquist E."/>
            <person name="Ling A."/>
            <person name="Lombard V."/>
            <person name="Lucas S."/>
            <person name="Lundell T."/>
            <person name="Martin R."/>
            <person name="McLaughlin D.J."/>
            <person name="Morgenstern I."/>
            <person name="Morin E."/>
            <person name="Murat C."/>
            <person name="Nagy L.G."/>
            <person name="Nolan M."/>
            <person name="Ohm R.A."/>
            <person name="Patyshakuliyeva A."/>
            <person name="Rokas A."/>
            <person name="Ruiz-Duenas F.J."/>
            <person name="Sabat G."/>
            <person name="Salamov A."/>
            <person name="Samejima M."/>
            <person name="Schmutz J."/>
            <person name="Slot J.C."/>
            <person name="St John F."/>
            <person name="Stenlid J."/>
            <person name="Sun H."/>
            <person name="Sun S."/>
            <person name="Syed K."/>
            <person name="Tsang A."/>
            <person name="Wiebenga A."/>
            <person name="Young D."/>
            <person name="Pisabarro A."/>
            <person name="Eastwood D.C."/>
            <person name="Martin F."/>
            <person name="Cullen D."/>
            <person name="Grigoriev I.V."/>
            <person name="Hibbett D.S."/>
        </authorList>
    </citation>
    <scope>NUCLEOTIDE SEQUENCE [LARGE SCALE GENOMIC DNA]</scope>
    <source>
        <strain evidence="2 3">ATCC 11539</strain>
    </source>
</reference>
<dbReference type="Proteomes" id="UP000030669">
    <property type="component" value="Unassembled WGS sequence"/>
</dbReference>
<feature type="compositionally biased region" description="Pro residues" evidence="1">
    <location>
        <begin position="1"/>
        <end position="13"/>
    </location>
</feature>
<evidence type="ECO:0000313" key="3">
    <source>
        <dbReference type="Proteomes" id="UP000030669"/>
    </source>
</evidence>
<dbReference type="GeneID" id="19303075"/>
<feature type="compositionally biased region" description="Pro residues" evidence="1">
    <location>
        <begin position="46"/>
        <end position="56"/>
    </location>
</feature>
<feature type="compositionally biased region" description="Low complexity" evidence="1">
    <location>
        <begin position="57"/>
        <end position="77"/>
    </location>
</feature>
<evidence type="ECO:0000256" key="1">
    <source>
        <dbReference type="SAM" id="MobiDB-lite"/>
    </source>
</evidence>
<organism evidence="2 3">
    <name type="scientific">Gloeophyllum trabeum (strain ATCC 11539 / FP-39264 / Madison 617)</name>
    <name type="common">Brown rot fungus</name>
    <dbReference type="NCBI Taxonomy" id="670483"/>
    <lineage>
        <taxon>Eukaryota</taxon>
        <taxon>Fungi</taxon>
        <taxon>Dikarya</taxon>
        <taxon>Basidiomycota</taxon>
        <taxon>Agaricomycotina</taxon>
        <taxon>Agaricomycetes</taxon>
        <taxon>Gloeophyllales</taxon>
        <taxon>Gloeophyllaceae</taxon>
        <taxon>Gloeophyllum</taxon>
    </lineage>
</organism>
<sequence length="162" mass="17108">MPPAPPPAVPRSNPPRGSRPKRSLNWNALERDNTAPAHSRVSPAAQTPPPPSPASSPDPLALGSPPAAPALDLEPAPVSDDDDELRLPGALGEDLDSAEAMSAAMEQVLTGQVIEYWSWEEAAEFAFASLAESAFKGAEHAGEPRTFHEAMLLRSDDLVTLC</sequence>
<dbReference type="KEGG" id="gtr:GLOTRDRAFT_134536"/>
<accession>S7PPQ0</accession>
<name>S7PPQ0_GLOTA</name>
<dbReference type="RefSeq" id="XP_007871693.1">
    <property type="nucleotide sequence ID" value="XM_007873502.1"/>
</dbReference>
<keyword evidence="3" id="KW-1185">Reference proteome</keyword>
<protein>
    <submittedName>
        <fullName evidence="2">Uncharacterized protein</fullName>
    </submittedName>
</protein>
<proteinExistence type="predicted"/>
<dbReference type="EMBL" id="KB469560">
    <property type="protein sequence ID" value="EPQ49851.1"/>
    <property type="molecule type" value="Genomic_DNA"/>
</dbReference>